<sequence>MDVIDRERGAQVCVQKILRARDKMKRRQKIYQKQKRILAQILYCQTFLEGQKYRNLQQFEAHLNQDNLSTIEKLTSQYSPCQQYYCMVLVQFPQ</sequence>
<accession>A0A8J8SW99</accession>
<name>A0A8J8SW99_HALGN</name>
<evidence type="ECO:0000313" key="1">
    <source>
        <dbReference type="EMBL" id="TNV73247.1"/>
    </source>
</evidence>
<reference evidence="1" key="1">
    <citation type="submission" date="2019-06" db="EMBL/GenBank/DDBJ databases">
        <authorList>
            <person name="Zheng W."/>
        </authorList>
    </citation>
    <scope>NUCLEOTIDE SEQUENCE</scope>
    <source>
        <strain evidence="1">QDHG01</strain>
    </source>
</reference>
<dbReference type="EMBL" id="RRYP01019437">
    <property type="protein sequence ID" value="TNV73247.1"/>
    <property type="molecule type" value="Genomic_DNA"/>
</dbReference>
<comment type="caution">
    <text evidence="1">The sequence shown here is derived from an EMBL/GenBank/DDBJ whole genome shotgun (WGS) entry which is preliminary data.</text>
</comment>
<evidence type="ECO:0000313" key="2">
    <source>
        <dbReference type="Proteomes" id="UP000785679"/>
    </source>
</evidence>
<dbReference type="Proteomes" id="UP000785679">
    <property type="component" value="Unassembled WGS sequence"/>
</dbReference>
<proteinExistence type="predicted"/>
<gene>
    <name evidence="1" type="ORF">FGO68_gene15609</name>
</gene>
<protein>
    <submittedName>
        <fullName evidence="1">Uncharacterized protein</fullName>
    </submittedName>
</protein>
<dbReference type="AlphaFoldDB" id="A0A8J8SW99"/>
<organism evidence="1 2">
    <name type="scientific">Halteria grandinella</name>
    <dbReference type="NCBI Taxonomy" id="5974"/>
    <lineage>
        <taxon>Eukaryota</taxon>
        <taxon>Sar</taxon>
        <taxon>Alveolata</taxon>
        <taxon>Ciliophora</taxon>
        <taxon>Intramacronucleata</taxon>
        <taxon>Spirotrichea</taxon>
        <taxon>Stichotrichia</taxon>
        <taxon>Sporadotrichida</taxon>
        <taxon>Halteriidae</taxon>
        <taxon>Halteria</taxon>
    </lineage>
</organism>
<keyword evidence="2" id="KW-1185">Reference proteome</keyword>